<accession>A0A3G9IPS7</accession>
<reference evidence="1 2" key="1">
    <citation type="submission" date="2018-11" db="EMBL/GenBank/DDBJ databases">
        <title>Complete genome sequence of Nocardioides baekrokdamisoli strain KCTC 39748.</title>
        <authorList>
            <person name="Kang S.W."/>
            <person name="Lee K.C."/>
            <person name="Kim K.K."/>
            <person name="Kim J.S."/>
            <person name="Kim D.S."/>
            <person name="Ko S.H."/>
            <person name="Yang S.H."/>
            <person name="Shin Y.K."/>
            <person name="Lee J.S."/>
        </authorList>
    </citation>
    <scope>NUCLEOTIDE SEQUENCE [LARGE SCALE GENOMIC DNA]</scope>
    <source>
        <strain evidence="1 2">KCTC 39748</strain>
    </source>
</reference>
<evidence type="ECO:0000313" key="1">
    <source>
        <dbReference type="EMBL" id="BBH18065.1"/>
    </source>
</evidence>
<sequence>MVFDTVQTRPQDVESGPGAVETIRVPSTTLVPSDGRSEAARVERTTPRRRLINIARRLAGMTTKPVPKPVVKVVTTTARSTFAAAAPIVEKAVSQAVSAAAPVVEKAAAQAVDAMLPVAERLAAPVMDRIPDALSGPLTKQVARLAGPATGRAVRRGFAVRINGHDVAITSDDLADAFPKASDRLLICIPAAGEDEKIWSKGAERMGGSYADRVAAVNNWTPVMLRNDSGEVMDAGVALGALIQQVIDHWPVPVSRVVLLAHGDGGLAVRTGSAIRPMGERPWTSLVTEVIALATPHLAVADLATFVGARLEANLSGIVHLDERVTDLPMLDRAAYLLIGDDVTTQDNPFGKALGGAMKVGRRGSRRRVVEIFPGAERFVLSTAQEPLVNHRSVHDALLRWLR</sequence>
<dbReference type="KEGG" id="nbe:Back2_23520"/>
<gene>
    <name evidence="1" type="ORF">Back2_23520</name>
</gene>
<organism evidence="1 2">
    <name type="scientific">Nocardioides baekrokdamisoli</name>
    <dbReference type="NCBI Taxonomy" id="1804624"/>
    <lineage>
        <taxon>Bacteria</taxon>
        <taxon>Bacillati</taxon>
        <taxon>Actinomycetota</taxon>
        <taxon>Actinomycetes</taxon>
        <taxon>Propionibacteriales</taxon>
        <taxon>Nocardioidaceae</taxon>
        <taxon>Nocardioides</taxon>
    </lineage>
</organism>
<dbReference type="EMBL" id="AP019307">
    <property type="protein sequence ID" value="BBH18065.1"/>
    <property type="molecule type" value="Genomic_DNA"/>
</dbReference>
<dbReference type="AlphaFoldDB" id="A0A3G9IPS7"/>
<proteinExistence type="predicted"/>
<keyword evidence="2" id="KW-1185">Reference proteome</keyword>
<protein>
    <recommendedName>
        <fullName evidence="3">Alpha/beta hydrolase</fullName>
    </recommendedName>
</protein>
<name>A0A3G9IPS7_9ACTN</name>
<evidence type="ECO:0000313" key="2">
    <source>
        <dbReference type="Proteomes" id="UP000271573"/>
    </source>
</evidence>
<evidence type="ECO:0008006" key="3">
    <source>
        <dbReference type="Google" id="ProtNLM"/>
    </source>
</evidence>
<dbReference type="Proteomes" id="UP000271573">
    <property type="component" value="Chromosome"/>
</dbReference>